<sequence length="353" mass="38999">MHFEEFPCPLCPETLRTAELMYDHVVGHRESSRTIVRASIHDRDILIAKVSSLDILYACPLCSVSGPLGAVCLHYLNTHTSSPSSKSPIPGSTRDYPSKRKRSLSPARFSFSSPSPSSSLSSSLSRPLPPSYPCPNIPKLPAHLKRALLPACTIEINISAAISSHPTPEKFFGYVGFSLGNVISTCPFEAIMHGRSSMGHSFMWRCPLARSSGCVDRFKAWKRMLVFPAFSNCLRCGCPQRSSFGGHPDCAPCAKDEREGWKSWLLALPFLIYETRALRGPIFRFLGLQDDSFSTVKEYAGWIVTRAIPLEEQATNLILIVYVYFLLQSKGELIMPLDGHTMEAPSSSPLSVV</sequence>
<feature type="compositionally biased region" description="Low complexity" evidence="1">
    <location>
        <begin position="81"/>
        <end position="92"/>
    </location>
</feature>
<dbReference type="Proteomes" id="UP001142393">
    <property type="component" value="Unassembled WGS sequence"/>
</dbReference>
<dbReference type="PROSITE" id="PS00028">
    <property type="entry name" value="ZINC_FINGER_C2H2_1"/>
    <property type="match status" value="1"/>
</dbReference>
<dbReference type="AlphaFoldDB" id="A0A9W8TYH8"/>
<organism evidence="4 5">
    <name type="scientific">Lentinula detonsa</name>
    <dbReference type="NCBI Taxonomy" id="2804962"/>
    <lineage>
        <taxon>Eukaryota</taxon>
        <taxon>Fungi</taxon>
        <taxon>Dikarya</taxon>
        <taxon>Basidiomycota</taxon>
        <taxon>Agaricomycotina</taxon>
        <taxon>Agaricomycetes</taxon>
        <taxon>Agaricomycetidae</taxon>
        <taxon>Agaricales</taxon>
        <taxon>Marasmiineae</taxon>
        <taxon>Omphalotaceae</taxon>
        <taxon>Lentinula</taxon>
    </lineage>
</organism>
<accession>A0A9W8TYH8</accession>
<dbReference type="InterPro" id="IPR013087">
    <property type="entry name" value="Znf_C2H2_type"/>
</dbReference>
<feature type="region of interest" description="Disordered" evidence="1">
    <location>
        <begin position="80"/>
        <end position="124"/>
    </location>
</feature>
<evidence type="ECO:0000259" key="2">
    <source>
        <dbReference type="PROSITE" id="PS00028"/>
    </source>
</evidence>
<feature type="domain" description="C2H2-type" evidence="2">
    <location>
        <begin position="8"/>
        <end position="28"/>
    </location>
</feature>
<evidence type="ECO:0000313" key="5">
    <source>
        <dbReference type="Proteomes" id="UP001142393"/>
    </source>
</evidence>
<evidence type="ECO:0000256" key="1">
    <source>
        <dbReference type="SAM" id="MobiDB-lite"/>
    </source>
</evidence>
<gene>
    <name evidence="4" type="ORF">DFH05DRAFT_1460067</name>
    <name evidence="3" type="ORF">DFH05DRAFT_1464223</name>
</gene>
<reference evidence="4 5" key="2">
    <citation type="journal article" date="2023" name="Proc. Natl. Acad. Sci. U.S.A.">
        <title>A global phylogenomic analysis of the shiitake genus Lentinula.</title>
        <authorList>
            <person name="Sierra-Patev S."/>
            <person name="Min B."/>
            <person name="Naranjo-Ortiz M."/>
            <person name="Looney B."/>
            <person name="Konkel Z."/>
            <person name="Slot J.C."/>
            <person name="Sakamoto Y."/>
            <person name="Steenwyk J.L."/>
            <person name="Rokas A."/>
            <person name="Carro J."/>
            <person name="Camarero S."/>
            <person name="Ferreira P."/>
            <person name="Molpeceres G."/>
            <person name="Ruiz-Duenas F.J."/>
            <person name="Serrano A."/>
            <person name="Henrissat B."/>
            <person name="Drula E."/>
            <person name="Hughes K.W."/>
            <person name="Mata J.L."/>
            <person name="Ishikawa N.K."/>
            <person name="Vargas-Isla R."/>
            <person name="Ushijima S."/>
            <person name="Smith C.A."/>
            <person name="Donoghue J."/>
            <person name="Ahrendt S."/>
            <person name="Andreopoulos W."/>
            <person name="He G."/>
            <person name="LaButti K."/>
            <person name="Lipzen A."/>
            <person name="Ng V."/>
            <person name="Riley R."/>
            <person name="Sandor L."/>
            <person name="Barry K."/>
            <person name="Martinez A.T."/>
            <person name="Xiao Y."/>
            <person name="Gibbons J.G."/>
            <person name="Terashima K."/>
            <person name="Grigoriev I.V."/>
            <person name="Hibbett D."/>
        </authorList>
    </citation>
    <scope>NUCLEOTIDE SEQUENCE [LARGE SCALE GENOMIC DNA]</scope>
    <source>
        <strain evidence="4 5">TFB7810</strain>
    </source>
</reference>
<reference evidence="4" key="1">
    <citation type="submission" date="2022-08" db="EMBL/GenBank/DDBJ databases">
        <authorList>
            <consortium name="DOE Joint Genome Institute"/>
            <person name="Min B."/>
            <person name="Sierra-Patev S."/>
            <person name="Naranjo-Ortiz M."/>
            <person name="Looney B."/>
            <person name="Konkel Z."/>
            <person name="Slot J.C."/>
            <person name="Sakamoto Y."/>
            <person name="Steenwyk J.L."/>
            <person name="Rokas A."/>
            <person name="Carro J."/>
            <person name="Camarero S."/>
            <person name="Ferreira P."/>
            <person name="Molpeceres G."/>
            <person name="Ruiz-duenas F.J."/>
            <person name="Serrano A."/>
            <person name="Henrissat B."/>
            <person name="Drula E."/>
            <person name="Hughes K.W."/>
            <person name="Mata J.L."/>
            <person name="Ishikawa N.K."/>
            <person name="Vargas-Isla R."/>
            <person name="Ushijima S."/>
            <person name="Smith C.A."/>
            <person name="Ahrendt S."/>
            <person name="Andreopoulos W."/>
            <person name="He G."/>
            <person name="LaButti K."/>
            <person name="Lipzen A."/>
            <person name="Ng V."/>
            <person name="Riley R."/>
            <person name="Sandor L."/>
            <person name="Barry K."/>
            <person name="Martinez A.T."/>
            <person name="Xiao Y."/>
            <person name="Gibbons J.G."/>
            <person name="Terashima K."/>
            <person name="Hibbett D.S."/>
            <person name="Grigoriev I.V."/>
        </authorList>
    </citation>
    <scope>NUCLEOTIDE SEQUENCE</scope>
    <source>
        <strain evidence="4">TFB7810</strain>
    </source>
</reference>
<keyword evidence="5" id="KW-1185">Reference proteome</keyword>
<protein>
    <recommendedName>
        <fullName evidence="2">C2H2-type domain-containing protein</fullName>
    </recommendedName>
</protein>
<proteinExistence type="predicted"/>
<comment type="caution">
    <text evidence="4">The sequence shown here is derived from an EMBL/GenBank/DDBJ whole genome shotgun (WGS) entry which is preliminary data.</text>
</comment>
<name>A0A9W8TYH8_9AGAR</name>
<evidence type="ECO:0000313" key="4">
    <source>
        <dbReference type="EMBL" id="KAJ3745186.1"/>
    </source>
</evidence>
<feature type="compositionally biased region" description="Low complexity" evidence="1">
    <location>
        <begin position="104"/>
        <end position="124"/>
    </location>
</feature>
<dbReference type="EMBL" id="JANVFU010000006">
    <property type="protein sequence ID" value="KAJ3745186.1"/>
    <property type="molecule type" value="Genomic_DNA"/>
</dbReference>
<evidence type="ECO:0000313" key="3">
    <source>
        <dbReference type="EMBL" id="KAJ3739127.1"/>
    </source>
</evidence>
<dbReference type="EMBL" id="JANVFU010000020">
    <property type="protein sequence ID" value="KAJ3739127.1"/>
    <property type="molecule type" value="Genomic_DNA"/>
</dbReference>